<name>A0AAW1YJ50_RUBAR</name>
<accession>A0AAW1YJ50</accession>
<organism evidence="6 7">
    <name type="scientific">Rubus argutus</name>
    <name type="common">Southern blackberry</name>
    <dbReference type="NCBI Taxonomy" id="59490"/>
    <lineage>
        <taxon>Eukaryota</taxon>
        <taxon>Viridiplantae</taxon>
        <taxon>Streptophyta</taxon>
        <taxon>Embryophyta</taxon>
        <taxon>Tracheophyta</taxon>
        <taxon>Spermatophyta</taxon>
        <taxon>Magnoliopsida</taxon>
        <taxon>eudicotyledons</taxon>
        <taxon>Gunneridae</taxon>
        <taxon>Pentapetalae</taxon>
        <taxon>rosids</taxon>
        <taxon>fabids</taxon>
        <taxon>Rosales</taxon>
        <taxon>Rosaceae</taxon>
        <taxon>Rosoideae</taxon>
        <taxon>Rosoideae incertae sedis</taxon>
        <taxon>Rubus</taxon>
    </lineage>
</organism>
<dbReference type="GO" id="GO:0043495">
    <property type="term" value="F:protein-membrane adaptor activity"/>
    <property type="evidence" value="ECO:0007669"/>
    <property type="project" value="TreeGrafter"/>
</dbReference>
<feature type="domain" description="SUN" evidence="5">
    <location>
        <begin position="15"/>
        <end position="231"/>
    </location>
</feature>
<dbReference type="InterPro" id="IPR012919">
    <property type="entry name" value="SUN_dom"/>
</dbReference>
<gene>
    <name evidence="6" type="ORF">M0R45_004190</name>
</gene>
<dbReference type="PANTHER" id="PTHR12911:SF8">
    <property type="entry name" value="KLAROID PROTEIN-RELATED"/>
    <property type="match status" value="1"/>
</dbReference>
<evidence type="ECO:0000256" key="1">
    <source>
        <dbReference type="ARBA" id="ARBA00004370"/>
    </source>
</evidence>
<evidence type="ECO:0000313" key="6">
    <source>
        <dbReference type="EMBL" id="KAK9948623.1"/>
    </source>
</evidence>
<evidence type="ECO:0000256" key="4">
    <source>
        <dbReference type="ARBA" id="ARBA00023136"/>
    </source>
</evidence>
<proteinExistence type="predicted"/>
<dbReference type="AlphaFoldDB" id="A0AAW1YJ50"/>
<keyword evidence="7" id="KW-1185">Reference proteome</keyword>
<reference evidence="6 7" key="1">
    <citation type="journal article" date="2023" name="G3 (Bethesda)">
        <title>A chromosome-length genome assembly and annotation of blackberry (Rubus argutus, cv. 'Hillquist').</title>
        <authorList>
            <person name="Bruna T."/>
            <person name="Aryal R."/>
            <person name="Dudchenko O."/>
            <person name="Sargent D.J."/>
            <person name="Mead D."/>
            <person name="Buti M."/>
            <person name="Cavallini A."/>
            <person name="Hytonen T."/>
            <person name="Andres J."/>
            <person name="Pham M."/>
            <person name="Weisz D."/>
            <person name="Mascagni F."/>
            <person name="Usai G."/>
            <person name="Natali L."/>
            <person name="Bassil N."/>
            <person name="Fernandez G.E."/>
            <person name="Lomsadze A."/>
            <person name="Armour M."/>
            <person name="Olukolu B."/>
            <person name="Poorten T."/>
            <person name="Britton C."/>
            <person name="Davik J."/>
            <person name="Ashrafi H."/>
            <person name="Aiden E.L."/>
            <person name="Borodovsky M."/>
            <person name="Worthington M."/>
        </authorList>
    </citation>
    <scope>NUCLEOTIDE SEQUENCE [LARGE SCALE GENOMIC DNA]</scope>
    <source>
        <strain evidence="6">PI 553951</strain>
    </source>
</reference>
<comment type="subcellular location">
    <subcellularLocation>
        <location evidence="1">Membrane</location>
    </subcellularLocation>
</comment>
<dbReference type="PROSITE" id="PS51469">
    <property type="entry name" value="SUN"/>
    <property type="match status" value="1"/>
</dbReference>
<comment type="caution">
    <text evidence="6">The sequence shown here is derived from an EMBL/GenBank/DDBJ whole genome shotgun (WGS) entry which is preliminary data.</text>
</comment>
<keyword evidence="4" id="KW-0472">Membrane</keyword>
<dbReference type="InterPro" id="IPR045119">
    <property type="entry name" value="SUN1-5"/>
</dbReference>
<dbReference type="EMBL" id="JBEDUW010000001">
    <property type="protein sequence ID" value="KAK9948623.1"/>
    <property type="molecule type" value="Genomic_DNA"/>
</dbReference>
<dbReference type="GO" id="GO:0005635">
    <property type="term" value="C:nuclear envelope"/>
    <property type="evidence" value="ECO:0007669"/>
    <property type="project" value="TreeGrafter"/>
</dbReference>
<protein>
    <recommendedName>
        <fullName evidence="5">SUN domain-containing protein</fullName>
    </recommendedName>
</protein>
<dbReference type="Pfam" id="PF07738">
    <property type="entry name" value="Sad1_UNC"/>
    <property type="match status" value="1"/>
</dbReference>
<dbReference type="GO" id="GO:0016020">
    <property type="term" value="C:membrane"/>
    <property type="evidence" value="ECO:0007669"/>
    <property type="project" value="UniProtKB-SubCell"/>
</dbReference>
<keyword evidence="3" id="KW-1133">Transmembrane helix</keyword>
<dbReference type="Proteomes" id="UP001457282">
    <property type="component" value="Unassembled WGS sequence"/>
</dbReference>
<evidence type="ECO:0000256" key="3">
    <source>
        <dbReference type="ARBA" id="ARBA00022989"/>
    </source>
</evidence>
<dbReference type="PANTHER" id="PTHR12911">
    <property type="entry name" value="SAD1/UNC-84-LIKE PROTEIN-RELATED"/>
    <property type="match status" value="1"/>
</dbReference>
<keyword evidence="2" id="KW-0812">Transmembrane</keyword>
<dbReference type="Gene3D" id="2.60.120.260">
    <property type="entry name" value="Galactose-binding domain-like"/>
    <property type="match status" value="1"/>
</dbReference>
<evidence type="ECO:0000259" key="5">
    <source>
        <dbReference type="PROSITE" id="PS51469"/>
    </source>
</evidence>
<evidence type="ECO:0000256" key="2">
    <source>
        <dbReference type="ARBA" id="ARBA00022692"/>
    </source>
</evidence>
<evidence type="ECO:0000313" key="7">
    <source>
        <dbReference type="Proteomes" id="UP001457282"/>
    </source>
</evidence>
<sequence>MAIDYFALARRRRATFVVPLRSDHPSRRDPPSRWLTFLRVHSHWLLLLLMISVLGRLALERSMSKLVEKAIEKHAADGLARVDYAAASWGATVILSPSFREPGRCFPLKGSSAFVVIKLREPIVPGAITLEHVSNNVVDDQSDAPKQCRVSLWLQHDRYDKRNNEFVLGEFSYDVGKSSVQTFDVSKTVASEGDEGIVNMLWRRSSYQILKGLTRRSFFCGRDVVYYSDLMSQVAEGRLDLVGFGYSVCIDSMEF</sequence>